<dbReference type="STRING" id="1385519.N801_00270"/>
<sequence length="142" mass="14574">RGLLVVPVPGSPRARRRRGDAPLLPLVHAAATALTGRAVVANVLATTRVTKDQSTLDAAARAANLTGALRVRERLEPVVAGAACVVVDDVVTTGATLAEAARALREAGAARVLGAAIGATQRRIVAVETRPDPAVERPLRGD</sequence>
<proteinExistence type="inferred from homology"/>
<comment type="similarity">
    <text evidence="1">Belongs to the ComF/GntX family.</text>
</comment>
<dbReference type="InterPro" id="IPR051910">
    <property type="entry name" value="ComF/GntX_DNA_util-trans"/>
</dbReference>
<evidence type="ECO:0000259" key="2">
    <source>
        <dbReference type="Pfam" id="PF00156"/>
    </source>
</evidence>
<dbReference type="PANTHER" id="PTHR47505">
    <property type="entry name" value="DNA UTILIZATION PROTEIN YHGH"/>
    <property type="match status" value="1"/>
</dbReference>
<dbReference type="InterPro" id="IPR000836">
    <property type="entry name" value="PRTase_dom"/>
</dbReference>
<name>A0A0A0JGL6_9MICO</name>
<organism evidence="3 4">
    <name type="scientific">Knoellia aerolata DSM 18566</name>
    <dbReference type="NCBI Taxonomy" id="1385519"/>
    <lineage>
        <taxon>Bacteria</taxon>
        <taxon>Bacillati</taxon>
        <taxon>Actinomycetota</taxon>
        <taxon>Actinomycetes</taxon>
        <taxon>Micrococcales</taxon>
        <taxon>Intrasporangiaceae</taxon>
        <taxon>Knoellia</taxon>
    </lineage>
</organism>
<accession>A0A0A0JGL6</accession>
<comment type="caution">
    <text evidence="3">The sequence shown here is derived from an EMBL/GenBank/DDBJ whole genome shotgun (WGS) entry which is preliminary data.</text>
</comment>
<dbReference type="InterPro" id="IPR029057">
    <property type="entry name" value="PRTase-like"/>
</dbReference>
<dbReference type="Pfam" id="PF00156">
    <property type="entry name" value="Pribosyltran"/>
    <property type="match status" value="1"/>
</dbReference>
<dbReference type="Proteomes" id="UP000030013">
    <property type="component" value="Unassembled WGS sequence"/>
</dbReference>
<dbReference type="EMBL" id="AVPL01000120">
    <property type="protein sequence ID" value="KGN36293.1"/>
    <property type="molecule type" value="Genomic_DNA"/>
</dbReference>
<evidence type="ECO:0000313" key="3">
    <source>
        <dbReference type="EMBL" id="KGN36293.1"/>
    </source>
</evidence>
<feature type="domain" description="Phosphoribosyltransferase" evidence="2">
    <location>
        <begin position="44"/>
        <end position="112"/>
    </location>
</feature>
<keyword evidence="4" id="KW-1185">Reference proteome</keyword>
<dbReference type="PANTHER" id="PTHR47505:SF1">
    <property type="entry name" value="DNA UTILIZATION PROTEIN YHGH"/>
    <property type="match status" value="1"/>
</dbReference>
<dbReference type="Gene3D" id="3.40.50.2020">
    <property type="match status" value="1"/>
</dbReference>
<feature type="non-terminal residue" evidence="3">
    <location>
        <position position="1"/>
    </location>
</feature>
<reference evidence="3 4" key="1">
    <citation type="submission" date="2013-08" db="EMBL/GenBank/DDBJ databases">
        <title>The genome sequence of Knoellia aerolata.</title>
        <authorList>
            <person name="Zhu W."/>
            <person name="Wang G."/>
        </authorList>
    </citation>
    <scope>NUCLEOTIDE SEQUENCE [LARGE SCALE GENOMIC DNA]</scope>
    <source>
        <strain evidence="3 4">DSM 18566</strain>
    </source>
</reference>
<dbReference type="eggNOG" id="COG1040">
    <property type="taxonomic scope" value="Bacteria"/>
</dbReference>
<evidence type="ECO:0000256" key="1">
    <source>
        <dbReference type="ARBA" id="ARBA00008007"/>
    </source>
</evidence>
<gene>
    <name evidence="3" type="ORF">N801_00270</name>
</gene>
<evidence type="ECO:0000313" key="4">
    <source>
        <dbReference type="Proteomes" id="UP000030013"/>
    </source>
</evidence>
<protein>
    <recommendedName>
        <fullName evidence="2">Phosphoribosyltransferase domain-containing protein</fullName>
    </recommendedName>
</protein>
<dbReference type="AlphaFoldDB" id="A0A0A0JGL6"/>
<dbReference type="RefSeq" id="WP_035940837.1">
    <property type="nucleotide sequence ID" value="NZ_AVPL01000120.1"/>
</dbReference>
<dbReference type="SUPFAM" id="SSF53271">
    <property type="entry name" value="PRTase-like"/>
    <property type="match status" value="1"/>
</dbReference>